<dbReference type="SUPFAM" id="SSF55961">
    <property type="entry name" value="Bet v1-like"/>
    <property type="match status" value="1"/>
</dbReference>
<evidence type="ECO:0000313" key="4">
    <source>
        <dbReference type="Proteomes" id="UP001589568"/>
    </source>
</evidence>
<organism evidence="3 4">
    <name type="scientific">Nonomuraea salmonea</name>
    <dbReference type="NCBI Taxonomy" id="46181"/>
    <lineage>
        <taxon>Bacteria</taxon>
        <taxon>Bacillati</taxon>
        <taxon>Actinomycetota</taxon>
        <taxon>Actinomycetes</taxon>
        <taxon>Streptosporangiales</taxon>
        <taxon>Streptosporangiaceae</taxon>
        <taxon>Nonomuraea</taxon>
    </lineage>
</organism>
<sequence>MSVTVAYDLVHLLGAPRPLVWAAWTEPERFCRWFGPAWMATPLGRVTLDVRAGGAWGVTLVGEEGFEMAVGGRYREVVAPERLVFTTGAGDRAASVVTVVFVAAGAGTELRVREIGVGVGREGWEEFCARLAAYLEP</sequence>
<feature type="domain" description="Activator of Hsp90 ATPase homologue 1/2-like C-terminal" evidence="2">
    <location>
        <begin position="15"/>
        <end position="136"/>
    </location>
</feature>
<accession>A0ABV5NDR2</accession>
<reference evidence="3 4" key="1">
    <citation type="submission" date="2024-09" db="EMBL/GenBank/DDBJ databases">
        <authorList>
            <person name="Sun Q."/>
            <person name="Mori K."/>
        </authorList>
    </citation>
    <scope>NUCLEOTIDE SEQUENCE [LARGE SCALE GENOMIC DNA]</scope>
    <source>
        <strain evidence="3 4">JCM 3324</strain>
    </source>
</reference>
<dbReference type="Gene3D" id="3.30.530.20">
    <property type="match status" value="1"/>
</dbReference>
<proteinExistence type="inferred from homology"/>
<dbReference type="InterPro" id="IPR023393">
    <property type="entry name" value="START-like_dom_sf"/>
</dbReference>
<protein>
    <submittedName>
        <fullName evidence="3">SRPBCC domain-containing protein</fullName>
    </submittedName>
</protein>
<name>A0ABV5NDR2_9ACTN</name>
<dbReference type="Proteomes" id="UP001589568">
    <property type="component" value="Unassembled WGS sequence"/>
</dbReference>
<comment type="caution">
    <text evidence="3">The sequence shown here is derived from an EMBL/GenBank/DDBJ whole genome shotgun (WGS) entry which is preliminary data.</text>
</comment>
<gene>
    <name evidence="3" type="ORF">ACFFR3_02915</name>
</gene>
<dbReference type="RefSeq" id="WP_345397282.1">
    <property type="nucleotide sequence ID" value="NZ_BAAAXS010000001.1"/>
</dbReference>
<keyword evidence="4" id="KW-1185">Reference proteome</keyword>
<dbReference type="InterPro" id="IPR013538">
    <property type="entry name" value="ASHA1/2-like_C"/>
</dbReference>
<evidence type="ECO:0000256" key="1">
    <source>
        <dbReference type="ARBA" id="ARBA00006817"/>
    </source>
</evidence>
<dbReference type="Pfam" id="PF08327">
    <property type="entry name" value="AHSA1"/>
    <property type="match status" value="1"/>
</dbReference>
<evidence type="ECO:0000259" key="2">
    <source>
        <dbReference type="Pfam" id="PF08327"/>
    </source>
</evidence>
<evidence type="ECO:0000313" key="3">
    <source>
        <dbReference type="EMBL" id="MFB9468438.1"/>
    </source>
</evidence>
<dbReference type="EMBL" id="JBHMCF010000003">
    <property type="protein sequence ID" value="MFB9468438.1"/>
    <property type="molecule type" value="Genomic_DNA"/>
</dbReference>
<dbReference type="CDD" id="cd07814">
    <property type="entry name" value="SRPBCC_CalC_Aha1-like"/>
    <property type="match status" value="1"/>
</dbReference>
<comment type="similarity">
    <text evidence="1">Belongs to the AHA1 family.</text>
</comment>